<feature type="signal peptide" evidence="1">
    <location>
        <begin position="1"/>
        <end position="22"/>
    </location>
</feature>
<reference evidence="2 3" key="1">
    <citation type="journal article" date="2013" name="Antonie Van Leeuwenhoek">
        <title>Dongia rigui sp. nov., isolated from freshwater of a large wetland in Korea.</title>
        <authorList>
            <person name="Baik K.S."/>
            <person name="Hwang Y.M."/>
            <person name="Choi J.S."/>
            <person name="Kwon J."/>
            <person name="Seong C.N."/>
        </authorList>
    </citation>
    <scope>NUCLEOTIDE SEQUENCE [LARGE SCALE GENOMIC DNA]</scope>
    <source>
        <strain evidence="2 3">04SU4-P</strain>
    </source>
</reference>
<dbReference type="Proteomes" id="UP001271769">
    <property type="component" value="Unassembled WGS sequence"/>
</dbReference>
<keyword evidence="3" id="KW-1185">Reference proteome</keyword>
<organism evidence="2 3">
    <name type="scientific">Dongia rigui</name>
    <dbReference type="NCBI Taxonomy" id="940149"/>
    <lineage>
        <taxon>Bacteria</taxon>
        <taxon>Pseudomonadati</taxon>
        <taxon>Pseudomonadota</taxon>
        <taxon>Alphaproteobacteria</taxon>
        <taxon>Rhodospirillales</taxon>
        <taxon>Dongiaceae</taxon>
        <taxon>Dongia</taxon>
    </lineage>
</organism>
<dbReference type="RefSeq" id="WP_320499121.1">
    <property type="nucleotide sequence ID" value="NZ_JAXCLX010000001.1"/>
</dbReference>
<accession>A0ABU5DTZ2</accession>
<evidence type="ECO:0008006" key="4">
    <source>
        <dbReference type="Google" id="ProtNLM"/>
    </source>
</evidence>
<evidence type="ECO:0000256" key="1">
    <source>
        <dbReference type="SAM" id="SignalP"/>
    </source>
</evidence>
<gene>
    <name evidence="2" type="ORF">SMD31_02560</name>
</gene>
<evidence type="ECO:0000313" key="2">
    <source>
        <dbReference type="EMBL" id="MDY0870780.1"/>
    </source>
</evidence>
<protein>
    <recommendedName>
        <fullName evidence="4">Acid stress chaperone HdeA</fullName>
    </recommendedName>
</protein>
<proteinExistence type="predicted"/>
<name>A0ABU5DTZ2_9PROT</name>
<comment type="caution">
    <text evidence="2">The sequence shown here is derived from an EMBL/GenBank/DDBJ whole genome shotgun (WGS) entry which is preliminary data.</text>
</comment>
<sequence length="89" mass="9181">MKTRLLLGALAATVLVSGTAMAASTPAEKCTTLISQWNDVAKTHKGNAKFTTAEKDAMAGEKACHANKAADGVKDITKALNLLGVKPQA</sequence>
<evidence type="ECO:0000313" key="3">
    <source>
        <dbReference type="Proteomes" id="UP001271769"/>
    </source>
</evidence>
<dbReference type="EMBL" id="JAXCLX010000001">
    <property type="protein sequence ID" value="MDY0870780.1"/>
    <property type="molecule type" value="Genomic_DNA"/>
</dbReference>
<keyword evidence="1" id="KW-0732">Signal</keyword>
<feature type="chain" id="PRO_5046551357" description="Acid stress chaperone HdeA" evidence="1">
    <location>
        <begin position="23"/>
        <end position="89"/>
    </location>
</feature>